<feature type="region of interest" description="Disordered" evidence="5">
    <location>
        <begin position="123"/>
        <end position="161"/>
    </location>
</feature>
<name>A0A7W4YF34_9MICO</name>
<keyword evidence="4" id="KW-0186">Copper</keyword>
<proteinExistence type="predicted"/>
<dbReference type="GO" id="GO:0006825">
    <property type="term" value="P:copper ion transport"/>
    <property type="evidence" value="ECO:0007669"/>
    <property type="project" value="InterPro"/>
</dbReference>
<dbReference type="GO" id="GO:0005886">
    <property type="term" value="C:plasma membrane"/>
    <property type="evidence" value="ECO:0007669"/>
    <property type="project" value="TreeGrafter"/>
</dbReference>
<dbReference type="InterPro" id="IPR032694">
    <property type="entry name" value="CopC/D"/>
</dbReference>
<feature type="domain" description="CopC" evidence="8">
    <location>
        <begin position="21"/>
        <end position="114"/>
    </location>
</feature>
<keyword evidence="3 7" id="KW-0732">Signal</keyword>
<dbReference type="GO" id="GO:0042597">
    <property type="term" value="C:periplasmic space"/>
    <property type="evidence" value="ECO:0007669"/>
    <property type="project" value="InterPro"/>
</dbReference>
<dbReference type="InterPro" id="IPR007348">
    <property type="entry name" value="CopC_dom"/>
</dbReference>
<evidence type="ECO:0000313" key="10">
    <source>
        <dbReference type="Proteomes" id="UP000545286"/>
    </source>
</evidence>
<evidence type="ECO:0000256" key="3">
    <source>
        <dbReference type="ARBA" id="ARBA00022729"/>
    </source>
</evidence>
<feature type="transmembrane region" description="Helical" evidence="6">
    <location>
        <begin position="170"/>
        <end position="189"/>
    </location>
</feature>
<feature type="compositionally biased region" description="Low complexity" evidence="5">
    <location>
        <begin position="123"/>
        <end position="145"/>
    </location>
</feature>
<dbReference type="InterPro" id="IPR014755">
    <property type="entry name" value="Cu-Rt/internalin_Ig-like"/>
</dbReference>
<dbReference type="SUPFAM" id="SSF81296">
    <property type="entry name" value="E set domains"/>
    <property type="match status" value="1"/>
</dbReference>
<comment type="caution">
    <text evidence="9">The sequence shown here is derived from an EMBL/GenBank/DDBJ whole genome shotgun (WGS) entry which is preliminary data.</text>
</comment>
<evidence type="ECO:0000256" key="1">
    <source>
        <dbReference type="ARBA" id="ARBA00004196"/>
    </source>
</evidence>
<dbReference type="GO" id="GO:0005507">
    <property type="term" value="F:copper ion binding"/>
    <property type="evidence" value="ECO:0007669"/>
    <property type="project" value="InterPro"/>
</dbReference>
<comment type="subcellular location">
    <subcellularLocation>
        <location evidence="1">Cell envelope</location>
    </subcellularLocation>
</comment>
<keyword evidence="6" id="KW-0812">Transmembrane</keyword>
<feature type="chain" id="PRO_5031496440" description="CopC domain-containing protein" evidence="7">
    <location>
        <begin position="21"/>
        <end position="213"/>
    </location>
</feature>
<keyword evidence="2" id="KW-0479">Metal-binding</keyword>
<accession>A0A7W4YF34</accession>
<dbReference type="PANTHER" id="PTHR34820:SF4">
    <property type="entry name" value="INNER MEMBRANE PROTEIN YEBZ"/>
    <property type="match status" value="1"/>
</dbReference>
<feature type="signal peptide" evidence="7">
    <location>
        <begin position="1"/>
        <end position="20"/>
    </location>
</feature>
<dbReference type="AlphaFoldDB" id="A0A7W4YF34"/>
<feature type="compositionally biased region" description="Polar residues" evidence="5">
    <location>
        <begin position="146"/>
        <end position="161"/>
    </location>
</feature>
<dbReference type="Pfam" id="PF04234">
    <property type="entry name" value="CopC"/>
    <property type="match status" value="1"/>
</dbReference>
<evidence type="ECO:0000259" key="8">
    <source>
        <dbReference type="Pfam" id="PF04234"/>
    </source>
</evidence>
<dbReference type="PANTHER" id="PTHR34820">
    <property type="entry name" value="INNER MEMBRANE PROTEIN YEBZ"/>
    <property type="match status" value="1"/>
</dbReference>
<gene>
    <name evidence="9" type="ORF">FHX72_002349</name>
</gene>
<dbReference type="Proteomes" id="UP000545286">
    <property type="component" value="Unassembled WGS sequence"/>
</dbReference>
<keyword evidence="10" id="KW-1185">Reference proteome</keyword>
<evidence type="ECO:0000256" key="5">
    <source>
        <dbReference type="SAM" id="MobiDB-lite"/>
    </source>
</evidence>
<evidence type="ECO:0000313" key="9">
    <source>
        <dbReference type="EMBL" id="MBB2958204.1"/>
    </source>
</evidence>
<dbReference type="RefSeq" id="WP_068478054.1">
    <property type="nucleotide sequence ID" value="NZ_JACHWJ010000003.1"/>
</dbReference>
<organism evidence="9 10">
    <name type="scientific">Pseudoclavibacter helvolus</name>
    <dbReference type="NCBI Taxonomy" id="255205"/>
    <lineage>
        <taxon>Bacteria</taxon>
        <taxon>Bacillati</taxon>
        <taxon>Actinomycetota</taxon>
        <taxon>Actinomycetes</taxon>
        <taxon>Micrococcales</taxon>
        <taxon>Microbacteriaceae</taxon>
        <taxon>Pseudoclavibacter</taxon>
    </lineage>
</organism>
<dbReference type="InterPro" id="IPR014756">
    <property type="entry name" value="Ig_E-set"/>
</dbReference>
<dbReference type="GO" id="GO:0046688">
    <property type="term" value="P:response to copper ion"/>
    <property type="evidence" value="ECO:0007669"/>
    <property type="project" value="InterPro"/>
</dbReference>
<keyword evidence="6" id="KW-0472">Membrane</keyword>
<evidence type="ECO:0000256" key="2">
    <source>
        <dbReference type="ARBA" id="ARBA00022723"/>
    </source>
</evidence>
<protein>
    <recommendedName>
        <fullName evidence="8">CopC domain-containing protein</fullName>
    </recommendedName>
</protein>
<sequence>MIALLLACLFGVAGAAPAQAHDQLVQSSPAPEAALDASPTDITLTYSANIMEIGPMIVLQDAAGQDWATGELVIDGTTVTSTIDEALPDGTYAINWRVVSSDGHPITGTVPFTVGDPAAADAAAAASTSAPEPTPSVTAATPTESESPSGATTEPTAEITSRSALDVPRMLLIGGLGALVALGVAWVVVRSRKVPTPAADADSTASADSTDAR</sequence>
<dbReference type="EMBL" id="JACHWJ010000003">
    <property type="protein sequence ID" value="MBB2958204.1"/>
    <property type="molecule type" value="Genomic_DNA"/>
</dbReference>
<evidence type="ECO:0000256" key="6">
    <source>
        <dbReference type="SAM" id="Phobius"/>
    </source>
</evidence>
<dbReference type="GO" id="GO:0030313">
    <property type="term" value="C:cell envelope"/>
    <property type="evidence" value="ECO:0007669"/>
    <property type="project" value="UniProtKB-SubCell"/>
</dbReference>
<dbReference type="Gene3D" id="2.60.40.1220">
    <property type="match status" value="1"/>
</dbReference>
<keyword evidence="6" id="KW-1133">Transmembrane helix</keyword>
<evidence type="ECO:0000256" key="7">
    <source>
        <dbReference type="SAM" id="SignalP"/>
    </source>
</evidence>
<reference evidence="9 10" key="1">
    <citation type="submission" date="2020-08" db="EMBL/GenBank/DDBJ databases">
        <title>Sequencing the genomes of 1000 actinobacteria strains.</title>
        <authorList>
            <person name="Klenk H.-P."/>
        </authorList>
    </citation>
    <scope>NUCLEOTIDE SEQUENCE [LARGE SCALE GENOMIC DNA]</scope>
    <source>
        <strain evidence="9 10">DSM 20419</strain>
    </source>
</reference>
<evidence type="ECO:0000256" key="4">
    <source>
        <dbReference type="ARBA" id="ARBA00023008"/>
    </source>
</evidence>